<name>A0A921FHT6_9LACO</name>
<feature type="transmembrane region" description="Helical" evidence="1">
    <location>
        <begin position="83"/>
        <end position="106"/>
    </location>
</feature>
<accession>A0A921FHT6</accession>
<proteinExistence type="predicted"/>
<organism evidence="2 3">
    <name type="scientific">Lactobacillus crispatus</name>
    <dbReference type="NCBI Taxonomy" id="47770"/>
    <lineage>
        <taxon>Bacteria</taxon>
        <taxon>Bacillati</taxon>
        <taxon>Bacillota</taxon>
        <taxon>Bacilli</taxon>
        <taxon>Lactobacillales</taxon>
        <taxon>Lactobacillaceae</taxon>
        <taxon>Lactobacillus</taxon>
    </lineage>
</organism>
<evidence type="ECO:0000256" key="1">
    <source>
        <dbReference type="SAM" id="Phobius"/>
    </source>
</evidence>
<comment type="caution">
    <text evidence="2">The sequence shown here is derived from an EMBL/GenBank/DDBJ whole genome shotgun (WGS) entry which is preliminary data.</text>
</comment>
<dbReference type="Proteomes" id="UP000784793">
    <property type="component" value="Unassembled WGS sequence"/>
</dbReference>
<feature type="transmembrane region" description="Helical" evidence="1">
    <location>
        <begin position="112"/>
        <end position="132"/>
    </location>
</feature>
<keyword evidence="1" id="KW-1133">Transmembrane helix</keyword>
<evidence type="ECO:0000313" key="2">
    <source>
        <dbReference type="EMBL" id="HJF09649.1"/>
    </source>
</evidence>
<feature type="transmembrane region" description="Helical" evidence="1">
    <location>
        <begin position="12"/>
        <end position="37"/>
    </location>
</feature>
<feature type="transmembrane region" description="Helical" evidence="1">
    <location>
        <begin position="57"/>
        <end position="76"/>
    </location>
</feature>
<reference evidence="2" key="1">
    <citation type="journal article" date="2021" name="PeerJ">
        <title>Extensive microbial diversity within the chicken gut microbiome revealed by metagenomics and culture.</title>
        <authorList>
            <person name="Gilroy R."/>
            <person name="Ravi A."/>
            <person name="Getino M."/>
            <person name="Pursley I."/>
            <person name="Horton D.L."/>
            <person name="Alikhan N.F."/>
            <person name="Baker D."/>
            <person name="Gharbi K."/>
            <person name="Hall N."/>
            <person name="Watson M."/>
            <person name="Adriaenssens E.M."/>
            <person name="Foster-Nyarko E."/>
            <person name="Jarju S."/>
            <person name="Secka A."/>
            <person name="Antonio M."/>
            <person name="Oren A."/>
            <person name="Chaudhuri R.R."/>
            <person name="La Ragione R."/>
            <person name="Hildebrand F."/>
            <person name="Pallen M.J."/>
        </authorList>
    </citation>
    <scope>NUCLEOTIDE SEQUENCE</scope>
    <source>
        <strain evidence="2">CHK194-22301</strain>
    </source>
</reference>
<keyword evidence="1" id="KW-0472">Membrane</keyword>
<keyword evidence="1" id="KW-0812">Transmembrane</keyword>
<protein>
    <submittedName>
        <fullName evidence="2">Uncharacterized protein</fullName>
    </submittedName>
</protein>
<sequence length="133" mass="15103">MLNKWKRIRSDPLELVLNLVQLIISIWVMAIGTFLLGDNHYFFWPPTYRNIENDVKIDALIIAVGLVLFLCTIFCVKNKWVIAILFALIGAISLCLAALSFMHAWFAGFLPMGLNVVGYLMLFSLTLLVGHFK</sequence>
<gene>
    <name evidence="2" type="ORF">K8V23_02430</name>
</gene>
<dbReference type="EMBL" id="DYXB01000035">
    <property type="protein sequence ID" value="HJF09649.1"/>
    <property type="molecule type" value="Genomic_DNA"/>
</dbReference>
<reference evidence="2" key="2">
    <citation type="submission" date="2021-09" db="EMBL/GenBank/DDBJ databases">
        <authorList>
            <person name="Gilroy R."/>
        </authorList>
    </citation>
    <scope>NUCLEOTIDE SEQUENCE</scope>
    <source>
        <strain evidence="2">CHK194-22301</strain>
    </source>
</reference>
<evidence type="ECO:0000313" key="3">
    <source>
        <dbReference type="Proteomes" id="UP000784793"/>
    </source>
</evidence>
<dbReference type="AlphaFoldDB" id="A0A921FHT6"/>